<gene>
    <name evidence="1" type="ORF">R4Z09_22230</name>
</gene>
<name>A0ABZ2C8L8_9BACI</name>
<proteinExistence type="predicted"/>
<evidence type="ECO:0008006" key="3">
    <source>
        <dbReference type="Google" id="ProtNLM"/>
    </source>
</evidence>
<keyword evidence="2" id="KW-1185">Reference proteome</keyword>
<dbReference type="RefSeq" id="WP_338448911.1">
    <property type="nucleotide sequence ID" value="NZ_CP137640.1"/>
</dbReference>
<evidence type="ECO:0000313" key="2">
    <source>
        <dbReference type="Proteomes" id="UP001357223"/>
    </source>
</evidence>
<organism evidence="1 2">
    <name type="scientific">Niallia oryzisoli</name>
    <dbReference type="NCBI Taxonomy" id="1737571"/>
    <lineage>
        <taxon>Bacteria</taxon>
        <taxon>Bacillati</taxon>
        <taxon>Bacillota</taxon>
        <taxon>Bacilli</taxon>
        <taxon>Bacillales</taxon>
        <taxon>Bacillaceae</taxon>
        <taxon>Niallia</taxon>
    </lineage>
</organism>
<protein>
    <recommendedName>
        <fullName evidence="3">LAGLIDADG homing endonuclease</fullName>
    </recommendedName>
</protein>
<reference evidence="1 2" key="1">
    <citation type="submission" date="2023-10" db="EMBL/GenBank/DDBJ databases">
        <title>Niallia locisalis sp.nov. isolated from a salt pond sample.</title>
        <authorList>
            <person name="Li X.-J."/>
            <person name="Dong L."/>
        </authorList>
    </citation>
    <scope>NUCLEOTIDE SEQUENCE [LARGE SCALE GENOMIC DNA]</scope>
    <source>
        <strain evidence="1 2">DSM 29761</strain>
    </source>
</reference>
<dbReference type="EMBL" id="CP137640">
    <property type="protein sequence ID" value="WVX79980.1"/>
    <property type="molecule type" value="Genomic_DNA"/>
</dbReference>
<evidence type="ECO:0000313" key="1">
    <source>
        <dbReference type="EMBL" id="WVX79980.1"/>
    </source>
</evidence>
<accession>A0ABZ2C8L8</accession>
<dbReference type="Proteomes" id="UP001357223">
    <property type="component" value="Chromosome"/>
</dbReference>
<sequence length="113" mass="13646">MATQGYFISRNNDHDQLSFHRNEYLNLPDLQFFLWCQDRYRVNRGVYNTIDCWFYTNGIVSITNRRIYIIAFLDFVLDSGEQDNHYKYIRFGNGGLTVKLHQFTKSIEKRNIY</sequence>